<evidence type="ECO:0000313" key="2">
    <source>
        <dbReference type="Proteomes" id="UP001174909"/>
    </source>
</evidence>
<dbReference type="EMBL" id="CASHTH010002598">
    <property type="protein sequence ID" value="CAI8032366.1"/>
    <property type="molecule type" value="Genomic_DNA"/>
</dbReference>
<organism evidence="1 2">
    <name type="scientific">Geodia barretti</name>
    <name type="common">Barrett's horny sponge</name>
    <dbReference type="NCBI Taxonomy" id="519541"/>
    <lineage>
        <taxon>Eukaryota</taxon>
        <taxon>Metazoa</taxon>
        <taxon>Porifera</taxon>
        <taxon>Demospongiae</taxon>
        <taxon>Heteroscleromorpha</taxon>
        <taxon>Tetractinellida</taxon>
        <taxon>Astrophorina</taxon>
        <taxon>Geodiidae</taxon>
        <taxon>Geodia</taxon>
    </lineage>
</organism>
<proteinExistence type="predicted"/>
<dbReference type="Proteomes" id="UP001174909">
    <property type="component" value="Unassembled WGS sequence"/>
</dbReference>
<name>A0AA35WXH2_GEOBA</name>
<dbReference type="AlphaFoldDB" id="A0AA35WXH2"/>
<sequence length="60" mass="7028">HHWLWHIQQPGLLAGQEQLGQQLGYVWLHHDVTEQVQSVWDCHRCLVPHTLVQSPFLPSL</sequence>
<feature type="non-terminal residue" evidence="1">
    <location>
        <position position="1"/>
    </location>
</feature>
<keyword evidence="2" id="KW-1185">Reference proteome</keyword>
<accession>A0AA35WXH2</accession>
<evidence type="ECO:0000313" key="1">
    <source>
        <dbReference type="EMBL" id="CAI8032366.1"/>
    </source>
</evidence>
<comment type="caution">
    <text evidence="1">The sequence shown here is derived from an EMBL/GenBank/DDBJ whole genome shotgun (WGS) entry which is preliminary data.</text>
</comment>
<protein>
    <submittedName>
        <fullName evidence="1">Uncharacterized protein</fullName>
    </submittedName>
</protein>
<reference evidence="1" key="1">
    <citation type="submission" date="2023-03" db="EMBL/GenBank/DDBJ databases">
        <authorList>
            <person name="Steffen K."/>
            <person name="Cardenas P."/>
        </authorList>
    </citation>
    <scope>NUCLEOTIDE SEQUENCE</scope>
</reference>
<gene>
    <name evidence="1" type="ORF">GBAR_LOCUS18299</name>
</gene>